<comment type="caution">
    <text evidence="1">The sequence shown here is derived from an EMBL/GenBank/DDBJ whole genome shotgun (WGS) entry which is preliminary data.</text>
</comment>
<proteinExistence type="predicted"/>
<keyword evidence="2" id="KW-1185">Reference proteome</keyword>
<sequence length="176" mass="20008">MWIPDKLLYPLLVASRGFVTDRWSLRMTGILHTEKPRKPSVRHVVQMPLSGRSSGPGLRWVISGSVLSRLGFGLEAVWSGQGYDRPQSIKACARDEQKVTYCRNSHYYQLADLNGRILANRPTCQRRSRVRPFLRRSSGPILFHFKNRLHQALLIYLTISLSVSLSSRPLAVPIAQ</sequence>
<dbReference type="Proteomes" id="UP000193986">
    <property type="component" value="Unassembled WGS sequence"/>
</dbReference>
<gene>
    <name evidence="1" type="ORF">BCR39DRAFT_75447</name>
</gene>
<evidence type="ECO:0000313" key="1">
    <source>
        <dbReference type="EMBL" id="ORY20872.1"/>
    </source>
</evidence>
<organism evidence="1 2">
    <name type="scientific">Naematelia encephala</name>
    <dbReference type="NCBI Taxonomy" id="71784"/>
    <lineage>
        <taxon>Eukaryota</taxon>
        <taxon>Fungi</taxon>
        <taxon>Dikarya</taxon>
        <taxon>Basidiomycota</taxon>
        <taxon>Agaricomycotina</taxon>
        <taxon>Tremellomycetes</taxon>
        <taxon>Tremellales</taxon>
        <taxon>Naemateliaceae</taxon>
        <taxon>Naematelia</taxon>
    </lineage>
</organism>
<accession>A0A1Y2AEE0</accession>
<dbReference type="AlphaFoldDB" id="A0A1Y2AEE0"/>
<dbReference type="EMBL" id="MCFC01000123">
    <property type="protein sequence ID" value="ORY20872.1"/>
    <property type="molecule type" value="Genomic_DNA"/>
</dbReference>
<reference evidence="1 2" key="1">
    <citation type="submission" date="2016-07" db="EMBL/GenBank/DDBJ databases">
        <title>Pervasive Adenine N6-methylation of Active Genes in Fungi.</title>
        <authorList>
            <consortium name="DOE Joint Genome Institute"/>
            <person name="Mondo S.J."/>
            <person name="Dannebaum R.O."/>
            <person name="Kuo R.C."/>
            <person name="Labutti K."/>
            <person name="Haridas S."/>
            <person name="Kuo A."/>
            <person name="Salamov A."/>
            <person name="Ahrendt S.R."/>
            <person name="Lipzen A."/>
            <person name="Sullivan W."/>
            <person name="Andreopoulos W.B."/>
            <person name="Clum A."/>
            <person name="Lindquist E."/>
            <person name="Daum C."/>
            <person name="Ramamoorthy G.K."/>
            <person name="Gryganskyi A."/>
            <person name="Culley D."/>
            <person name="Magnuson J.K."/>
            <person name="James T.Y."/>
            <person name="O'Malley M.A."/>
            <person name="Stajich J.E."/>
            <person name="Spatafora J.W."/>
            <person name="Visel A."/>
            <person name="Grigoriev I.V."/>
        </authorList>
    </citation>
    <scope>NUCLEOTIDE SEQUENCE [LARGE SCALE GENOMIC DNA]</scope>
    <source>
        <strain evidence="1 2">68-887.2</strain>
    </source>
</reference>
<protein>
    <submittedName>
        <fullName evidence="1">Uncharacterized protein</fullName>
    </submittedName>
</protein>
<evidence type="ECO:0000313" key="2">
    <source>
        <dbReference type="Proteomes" id="UP000193986"/>
    </source>
</evidence>
<name>A0A1Y2AEE0_9TREE</name>
<dbReference type="InParanoid" id="A0A1Y2AEE0"/>